<evidence type="ECO:0000313" key="10">
    <source>
        <dbReference type="Proteomes" id="UP001281656"/>
    </source>
</evidence>
<evidence type="ECO:0000256" key="3">
    <source>
        <dbReference type="ARBA" id="ARBA00022448"/>
    </source>
</evidence>
<feature type="transmembrane region" description="Helical" evidence="8">
    <location>
        <begin position="143"/>
        <end position="161"/>
    </location>
</feature>
<feature type="transmembrane region" description="Helical" evidence="8">
    <location>
        <begin position="115"/>
        <end position="134"/>
    </location>
</feature>
<reference evidence="9 10" key="1">
    <citation type="submission" date="2023-04" db="EMBL/GenBank/DDBJ databases">
        <title>Clostridium tannerae sp. nov., isolated from the fecal material of an alpaca.</title>
        <authorList>
            <person name="Miller S."/>
            <person name="Hendry M."/>
            <person name="King J."/>
            <person name="Sankaranarayanan K."/>
            <person name="Lawson P.A."/>
        </authorList>
    </citation>
    <scope>NUCLEOTIDE SEQUENCE [LARGE SCALE GENOMIC DNA]</scope>
    <source>
        <strain evidence="9 10">A1-XYC3</strain>
    </source>
</reference>
<dbReference type="RefSeq" id="WP_318798864.1">
    <property type="nucleotide sequence ID" value="NZ_JARUJP010000022.1"/>
</dbReference>
<dbReference type="Proteomes" id="UP001281656">
    <property type="component" value="Unassembled WGS sequence"/>
</dbReference>
<feature type="transmembrane region" description="Helical" evidence="8">
    <location>
        <begin position="181"/>
        <end position="205"/>
    </location>
</feature>
<evidence type="ECO:0000256" key="8">
    <source>
        <dbReference type="SAM" id="Phobius"/>
    </source>
</evidence>
<name>A0ABU4JXB0_9CLOT</name>
<evidence type="ECO:0000256" key="7">
    <source>
        <dbReference type="ARBA" id="ARBA00023136"/>
    </source>
</evidence>
<evidence type="ECO:0000256" key="4">
    <source>
        <dbReference type="ARBA" id="ARBA00022544"/>
    </source>
</evidence>
<feature type="transmembrane region" description="Helical" evidence="8">
    <location>
        <begin position="77"/>
        <end position="95"/>
    </location>
</feature>
<comment type="caution">
    <text evidence="9">The sequence shown here is derived from an EMBL/GenBank/DDBJ whole genome shotgun (WGS) entry which is preliminary data.</text>
</comment>
<evidence type="ECO:0000256" key="5">
    <source>
        <dbReference type="ARBA" id="ARBA00022692"/>
    </source>
</evidence>
<keyword evidence="5 8" id="KW-0812">Transmembrane</keyword>
<keyword evidence="7 8" id="KW-0472">Membrane</keyword>
<evidence type="ECO:0000313" key="9">
    <source>
        <dbReference type="EMBL" id="MDW8802544.1"/>
    </source>
</evidence>
<evidence type="ECO:0000256" key="1">
    <source>
        <dbReference type="ARBA" id="ARBA00004141"/>
    </source>
</evidence>
<feature type="transmembrane region" description="Helical" evidence="8">
    <location>
        <begin position="303"/>
        <end position="319"/>
    </location>
</feature>
<keyword evidence="4" id="KW-0309">Germination</keyword>
<sequence>MTKYKISLRQLFAMMVLFQQGSAVVVGLGMKAKQDAWIAILLGMIGGLTLFILYFYIYFKNCNLPFTSIIKKLLGRYLGGFVAVVYILYFGYISARVLRDFTELVITSILEGTPLAAVSLIIIIVVGYSCYLGIEVLARTTEILFIVIFLLTLLLVVLVISGANPEIKNLLPILENGWKPIFATAFPLTITFPFGETIVFTMFFYNLNKPNAGIKYGAYSIIFSGLLLSFITAVNISVLGSRRAGMSNFPLLETLEKVEIGEFVTRLDSIVVLILIINGFVKIAVFAYAVVIGLQDIFRFKNYRIIIIPVCAAILISSLKMASSYSEHIQIGLELVPKYIHIPLQIVTPLLLGIITFVKSKKER</sequence>
<feature type="transmembrane region" description="Helical" evidence="8">
    <location>
        <begin position="339"/>
        <end position="358"/>
    </location>
</feature>
<organism evidence="9 10">
    <name type="scientific">Clostridium tanneri</name>
    <dbReference type="NCBI Taxonomy" id="3037988"/>
    <lineage>
        <taxon>Bacteria</taxon>
        <taxon>Bacillati</taxon>
        <taxon>Bacillota</taxon>
        <taxon>Clostridia</taxon>
        <taxon>Eubacteriales</taxon>
        <taxon>Clostridiaceae</taxon>
        <taxon>Clostridium</taxon>
    </lineage>
</organism>
<dbReference type="EMBL" id="JARUJP010000022">
    <property type="protein sequence ID" value="MDW8802544.1"/>
    <property type="molecule type" value="Genomic_DNA"/>
</dbReference>
<proteinExistence type="inferred from homology"/>
<keyword evidence="10" id="KW-1185">Reference proteome</keyword>
<feature type="transmembrane region" description="Helical" evidence="8">
    <location>
        <begin position="217"/>
        <end position="239"/>
    </location>
</feature>
<dbReference type="PANTHER" id="PTHR34975:SF2">
    <property type="entry name" value="SPORE GERMINATION PROTEIN A2"/>
    <property type="match status" value="1"/>
</dbReference>
<dbReference type="Gene3D" id="1.10.4160.10">
    <property type="entry name" value="Hydantoin permease"/>
    <property type="match status" value="1"/>
</dbReference>
<evidence type="ECO:0000256" key="6">
    <source>
        <dbReference type="ARBA" id="ARBA00022989"/>
    </source>
</evidence>
<feature type="transmembrane region" description="Helical" evidence="8">
    <location>
        <begin position="36"/>
        <end position="57"/>
    </location>
</feature>
<evidence type="ECO:0000256" key="2">
    <source>
        <dbReference type="ARBA" id="ARBA00007998"/>
    </source>
</evidence>
<dbReference type="NCBIfam" id="TIGR00912">
    <property type="entry name" value="2A0309"/>
    <property type="match status" value="1"/>
</dbReference>
<keyword evidence="6 8" id="KW-1133">Transmembrane helix</keyword>
<feature type="transmembrane region" description="Helical" evidence="8">
    <location>
        <begin position="12"/>
        <end position="30"/>
    </location>
</feature>
<protein>
    <submittedName>
        <fullName evidence="9">GerAB/ArcD/ProY family transporter</fullName>
    </submittedName>
</protein>
<dbReference type="Pfam" id="PF03845">
    <property type="entry name" value="Spore_permease"/>
    <property type="match status" value="1"/>
</dbReference>
<accession>A0ABU4JXB0</accession>
<gene>
    <name evidence="9" type="ORF">P8V03_15460</name>
</gene>
<dbReference type="InterPro" id="IPR004761">
    <property type="entry name" value="Spore_GerAB"/>
</dbReference>
<comment type="subcellular location">
    <subcellularLocation>
        <location evidence="1">Membrane</location>
        <topology evidence="1">Multi-pass membrane protein</topology>
    </subcellularLocation>
</comment>
<comment type="similarity">
    <text evidence="2">Belongs to the amino acid-polyamine-organocation (APC) superfamily. Spore germination protein (SGP) (TC 2.A.3.9) family.</text>
</comment>
<feature type="transmembrane region" description="Helical" evidence="8">
    <location>
        <begin position="270"/>
        <end position="291"/>
    </location>
</feature>
<keyword evidence="3" id="KW-0813">Transport</keyword>
<dbReference type="PANTHER" id="PTHR34975">
    <property type="entry name" value="SPORE GERMINATION PROTEIN A2"/>
    <property type="match status" value="1"/>
</dbReference>